<dbReference type="InterPro" id="IPR044746">
    <property type="entry name" value="ABCC_6TM_D1"/>
</dbReference>
<dbReference type="GO" id="GO:0016020">
    <property type="term" value="C:membrane"/>
    <property type="evidence" value="ECO:0007669"/>
    <property type="project" value="UniProtKB-SubCell"/>
</dbReference>
<feature type="transmembrane region" description="Helical" evidence="8">
    <location>
        <begin position="26"/>
        <end position="45"/>
    </location>
</feature>
<feature type="transmembrane region" description="Helical" evidence="8">
    <location>
        <begin position="304"/>
        <end position="322"/>
    </location>
</feature>
<keyword evidence="12" id="KW-1185">Reference proteome</keyword>
<feature type="transmembrane region" description="Helical" evidence="8">
    <location>
        <begin position="1119"/>
        <end position="1136"/>
    </location>
</feature>
<evidence type="ECO:0000256" key="6">
    <source>
        <dbReference type="ARBA" id="ARBA00022989"/>
    </source>
</evidence>
<dbReference type="EMBL" id="JAULSU010000005">
    <property type="protein sequence ID" value="KAK0616918.1"/>
    <property type="molecule type" value="Genomic_DNA"/>
</dbReference>
<dbReference type="PROSITE" id="PS50893">
    <property type="entry name" value="ABC_TRANSPORTER_2"/>
    <property type="match status" value="2"/>
</dbReference>
<dbReference type="InterPro" id="IPR036640">
    <property type="entry name" value="ABC1_TM_sf"/>
</dbReference>
<evidence type="ECO:0000256" key="8">
    <source>
        <dbReference type="SAM" id="Phobius"/>
    </source>
</evidence>
<keyword evidence="7 8" id="KW-0472">Membrane</keyword>
<evidence type="ECO:0000259" key="9">
    <source>
        <dbReference type="PROSITE" id="PS50893"/>
    </source>
</evidence>
<accession>A0AA39WK64</accession>
<gene>
    <name evidence="11" type="ORF">B0T14DRAFT_254474</name>
</gene>
<reference evidence="11" key="1">
    <citation type="submission" date="2023-06" db="EMBL/GenBank/DDBJ databases">
        <title>Genome-scale phylogeny and comparative genomics of the fungal order Sordariales.</title>
        <authorList>
            <consortium name="Lawrence Berkeley National Laboratory"/>
            <person name="Hensen N."/>
            <person name="Bonometti L."/>
            <person name="Westerberg I."/>
            <person name="Brannstrom I.O."/>
            <person name="Guillou S."/>
            <person name="Cros-Aarteil S."/>
            <person name="Calhoun S."/>
            <person name="Haridas S."/>
            <person name="Kuo A."/>
            <person name="Mondo S."/>
            <person name="Pangilinan J."/>
            <person name="Riley R."/>
            <person name="Labutti K."/>
            <person name="Andreopoulos B."/>
            <person name="Lipzen A."/>
            <person name="Chen C."/>
            <person name="Yanf M."/>
            <person name="Daum C."/>
            <person name="Ng V."/>
            <person name="Clum A."/>
            <person name="Steindorff A."/>
            <person name="Ohm R."/>
            <person name="Martin F."/>
            <person name="Silar P."/>
            <person name="Natvig D."/>
            <person name="Lalanne C."/>
            <person name="Gautier V."/>
            <person name="Ament-Velasquez S.L."/>
            <person name="Kruys A."/>
            <person name="Hutchinson M.I."/>
            <person name="Powell A.J."/>
            <person name="Barry K."/>
            <person name="Miller A.N."/>
            <person name="Grigoriev I.V."/>
            <person name="Debuchy R."/>
            <person name="Gladieux P."/>
            <person name="Thoren M.H."/>
            <person name="Johannesson H."/>
        </authorList>
    </citation>
    <scope>NUCLEOTIDE SEQUENCE</scope>
    <source>
        <strain evidence="11">CBS 606.72</strain>
    </source>
</reference>
<dbReference type="SUPFAM" id="SSF52540">
    <property type="entry name" value="P-loop containing nucleoside triphosphate hydrolases"/>
    <property type="match status" value="2"/>
</dbReference>
<feature type="transmembrane region" description="Helical" evidence="8">
    <location>
        <begin position="866"/>
        <end position="886"/>
    </location>
</feature>
<evidence type="ECO:0000256" key="2">
    <source>
        <dbReference type="ARBA" id="ARBA00022448"/>
    </source>
</evidence>
<proteinExistence type="predicted"/>
<feature type="transmembrane region" description="Helical" evidence="8">
    <location>
        <begin position="1085"/>
        <end position="1107"/>
    </location>
</feature>
<keyword evidence="2" id="KW-0813">Transport</keyword>
<dbReference type="CDD" id="cd18580">
    <property type="entry name" value="ABC_6TM_ABCC_D2"/>
    <property type="match status" value="1"/>
</dbReference>
<dbReference type="PANTHER" id="PTHR24223">
    <property type="entry name" value="ATP-BINDING CASSETTE SUB-FAMILY C"/>
    <property type="match status" value="1"/>
</dbReference>
<dbReference type="Gene3D" id="3.40.50.300">
    <property type="entry name" value="P-loop containing nucleotide triphosphate hydrolases"/>
    <property type="match status" value="2"/>
</dbReference>
<dbReference type="InterPro" id="IPR050173">
    <property type="entry name" value="ABC_transporter_C-like"/>
</dbReference>
<dbReference type="GO" id="GO:0140359">
    <property type="term" value="F:ABC-type transporter activity"/>
    <property type="evidence" value="ECO:0007669"/>
    <property type="project" value="InterPro"/>
</dbReference>
<dbReference type="GO" id="GO:0016887">
    <property type="term" value="F:ATP hydrolysis activity"/>
    <property type="evidence" value="ECO:0007669"/>
    <property type="project" value="InterPro"/>
</dbReference>
<evidence type="ECO:0000256" key="1">
    <source>
        <dbReference type="ARBA" id="ARBA00004141"/>
    </source>
</evidence>
<keyword evidence="3 8" id="KW-0812">Transmembrane</keyword>
<feature type="domain" description="ABC transporter" evidence="9">
    <location>
        <begin position="585"/>
        <end position="812"/>
    </location>
</feature>
<dbReference type="InterPro" id="IPR027417">
    <property type="entry name" value="P-loop_NTPase"/>
</dbReference>
<evidence type="ECO:0000256" key="4">
    <source>
        <dbReference type="ARBA" id="ARBA00022741"/>
    </source>
</evidence>
<sequence>MPNSLLLSFTSNIVHSNGYLDAMMHPPLQLLSAAVSTLFVLYLPFRLSQLQTEPAKVAPQHRGRKKLAIAILLASLQLSTSILETFSTSPPVTRRIILGIPSVIACIALCPLLSLEHTRSIRPSDLAVIYLLTTLFFDSIHLGTQIYENGLSVGIELAAAVAELKFALLVAESQSKDGMLLEPVSPEESAGILSRAFFWWINPILVKGNRKVLAGECLPELDKKLLSERRRVRALAAWAQRMQPEMKTTLPRVLVRSMLSHFLAPIIPRFCVIVFRYAQPVLISTAIRTINTAASRSPKADYSVILMAVVVYVGLAVSKAWYQHRINRLKIMIRGAIIGLINNKSLTQRSAGYDDGKAVTLMSTDAENLGQTASMFHEAWAHAVEVLIGLTMLAQQVGWIFLVPIVIIFFCSRMSRYLAKNLQGKQKDWTVATQKRIAMTISMLSSMKSLKMLGVTPYTESLVQNLRVEELAKAMKVRWMMVAYNASANALGLFSPIITFVLFVIVSRWNGSALDTEIAFTTTALLGLVTHPANMIMTIIPQAVGSLAAFQRIQEYLLEPPRLDERLSVKGAGLSPSASEVSPAIEAENVTIWPSPSAPPLLENISFVVEKGSVVVCAGSVGSGKTMLARAILGELSAASGTISVASRRIAYCEQSPWLPSGSVREAVCGFAGEDLSWYNEVIRLCCLDEDLQALPNGDQTMIGSRGLNLSGGQRQRVALARAVYARSQLVLLDDCFSGLDGKTENKIVENLLGPTGLFRKSGTTVFLISNSAANFRLADWLVILGEGEITYQGTWTDFKQDPKLVLKLDIGGKTHNRRNDTQPEIDKAVQSKSLKVAEAANDLSRATGDVSLYGYYLGAVGGRNFSLLLFFAFSCSFFITFPHYWLQQWTEAPVSQTWFYVGGYLASALIAWLSTNGSMTSTQILVAPTSGIELHRRLLSTIVGAPLLYFSNTDTGVILNQFSQDMQLIDRQLPPAILGLLTQIFKLLVQSVFLFTAQKVLALSLPLCVAIVYIVQRVYLRTSRQLRLLDLESQSAVYSSFLESVEGVTTIRAFGWETQAEEANIRSVDESQKPAYVLFCLQQWLGIVLDLIVAAIATGFIALTLLLRGTTTSGQVGMALNIVLVANTTLLGLVLQWTNMEISLGAISRLKSLEASVPKEDKVDEEHIPDDPWPSSGAVEFDDVTVAYNDEAIALQDVSLKISAGQQVSVCGRTGSGKSTMLLTLLRLVDIKSGTIKVDGVDLSIVPRSLIRQRCFITVGQDALVLSQASLRFNLDPSLSLSDDAIILALQKTNLWKHFSGNSASTSLDSQQPDSACDILETLIALLPQMSTGQSQLFAVARAILQLECLRKNHKNLPDEPYYDDINTTAARRHSMPILLLDEATSSLDPESESSIRAIIHNEFNDKGHTVIAITHRLSGVTGKDTGPDPARDVVVLLLSKGKVERFGRIKDVLDTSAEALQG</sequence>
<feature type="domain" description="ABC transmembrane type-1" evidence="10">
    <location>
        <begin position="868"/>
        <end position="1142"/>
    </location>
</feature>
<name>A0AA39WK64_9PEZI</name>
<keyword evidence="4" id="KW-0547">Nucleotide-binding</keyword>
<keyword evidence="5" id="KW-0067">ATP-binding</keyword>
<evidence type="ECO:0000256" key="3">
    <source>
        <dbReference type="ARBA" id="ARBA00022692"/>
    </source>
</evidence>
<dbReference type="PROSITE" id="PS00211">
    <property type="entry name" value="ABC_TRANSPORTER_1"/>
    <property type="match status" value="1"/>
</dbReference>
<evidence type="ECO:0000259" key="10">
    <source>
        <dbReference type="PROSITE" id="PS50929"/>
    </source>
</evidence>
<dbReference type="Gene3D" id="1.20.1560.10">
    <property type="entry name" value="ABC transporter type 1, transmembrane domain"/>
    <property type="match status" value="2"/>
</dbReference>
<comment type="caution">
    <text evidence="11">The sequence shown here is derived from an EMBL/GenBank/DDBJ whole genome shotgun (WGS) entry which is preliminary data.</text>
</comment>
<dbReference type="PROSITE" id="PS50929">
    <property type="entry name" value="ABC_TM1F"/>
    <property type="match status" value="2"/>
</dbReference>
<feature type="transmembrane region" description="Helical" evidence="8">
    <location>
        <begin position="518"/>
        <end position="540"/>
    </location>
</feature>
<dbReference type="InterPro" id="IPR044726">
    <property type="entry name" value="ABCC_6TM_D2"/>
</dbReference>
<comment type="subcellular location">
    <subcellularLocation>
        <location evidence="1">Membrane</location>
        <topology evidence="1">Multi-pass membrane protein</topology>
    </subcellularLocation>
</comment>
<dbReference type="GO" id="GO:0005524">
    <property type="term" value="F:ATP binding"/>
    <property type="evidence" value="ECO:0007669"/>
    <property type="project" value="UniProtKB-KW"/>
</dbReference>
<feature type="transmembrane region" description="Helical" evidence="8">
    <location>
        <begin position="482"/>
        <end position="506"/>
    </location>
</feature>
<evidence type="ECO:0000256" key="7">
    <source>
        <dbReference type="ARBA" id="ARBA00023136"/>
    </source>
</evidence>
<evidence type="ECO:0000313" key="11">
    <source>
        <dbReference type="EMBL" id="KAK0616918.1"/>
    </source>
</evidence>
<keyword evidence="11" id="KW-0378">Hydrolase</keyword>
<dbReference type="InterPro" id="IPR011527">
    <property type="entry name" value="ABC1_TM_dom"/>
</dbReference>
<dbReference type="Proteomes" id="UP001175000">
    <property type="component" value="Unassembled WGS sequence"/>
</dbReference>
<feature type="transmembrane region" description="Helical" evidence="8">
    <location>
        <begin position="95"/>
        <end position="115"/>
    </location>
</feature>
<dbReference type="SMART" id="SM00382">
    <property type="entry name" value="AAA"/>
    <property type="match status" value="2"/>
</dbReference>
<feature type="transmembrane region" description="Helical" evidence="8">
    <location>
        <begin position="386"/>
        <end position="411"/>
    </location>
</feature>
<dbReference type="Pfam" id="PF00664">
    <property type="entry name" value="ABC_membrane"/>
    <property type="match status" value="2"/>
</dbReference>
<feature type="domain" description="ABC transporter" evidence="9">
    <location>
        <begin position="1180"/>
        <end position="1464"/>
    </location>
</feature>
<protein>
    <submittedName>
        <fullName evidence="11">P-loop containing nucleoside triphosphate hydrolase protein</fullName>
    </submittedName>
</protein>
<evidence type="ECO:0000256" key="5">
    <source>
        <dbReference type="ARBA" id="ARBA00022840"/>
    </source>
</evidence>
<keyword evidence="6 8" id="KW-1133">Transmembrane helix</keyword>
<dbReference type="InterPro" id="IPR003593">
    <property type="entry name" value="AAA+_ATPase"/>
</dbReference>
<feature type="transmembrane region" description="Helical" evidence="8">
    <location>
        <begin position="898"/>
        <end position="916"/>
    </location>
</feature>
<dbReference type="InterPro" id="IPR003439">
    <property type="entry name" value="ABC_transporter-like_ATP-bd"/>
</dbReference>
<dbReference type="SUPFAM" id="SSF90123">
    <property type="entry name" value="ABC transporter transmembrane region"/>
    <property type="match status" value="2"/>
</dbReference>
<feature type="transmembrane region" description="Helical" evidence="8">
    <location>
        <begin position="66"/>
        <end position="83"/>
    </location>
</feature>
<organism evidence="11 12">
    <name type="scientific">Immersiella caudata</name>
    <dbReference type="NCBI Taxonomy" id="314043"/>
    <lineage>
        <taxon>Eukaryota</taxon>
        <taxon>Fungi</taxon>
        <taxon>Dikarya</taxon>
        <taxon>Ascomycota</taxon>
        <taxon>Pezizomycotina</taxon>
        <taxon>Sordariomycetes</taxon>
        <taxon>Sordariomycetidae</taxon>
        <taxon>Sordariales</taxon>
        <taxon>Lasiosphaeriaceae</taxon>
        <taxon>Immersiella</taxon>
    </lineage>
</organism>
<dbReference type="InterPro" id="IPR017871">
    <property type="entry name" value="ABC_transporter-like_CS"/>
</dbReference>
<dbReference type="FunFam" id="1.20.1560.10:FF:000066">
    <property type="entry name" value="ABC multidrug transporter (Eurofung)"/>
    <property type="match status" value="1"/>
</dbReference>
<evidence type="ECO:0000313" key="12">
    <source>
        <dbReference type="Proteomes" id="UP001175000"/>
    </source>
</evidence>
<dbReference type="CDD" id="cd18579">
    <property type="entry name" value="ABC_6TM_ABCC_D1"/>
    <property type="match status" value="1"/>
</dbReference>
<dbReference type="PANTHER" id="PTHR24223:SF345">
    <property type="entry name" value="ABC MULTIDRUG TRANSPORTER (EUROFUNG)"/>
    <property type="match status" value="1"/>
</dbReference>
<feature type="transmembrane region" description="Helical" evidence="8">
    <location>
        <begin position="1002"/>
        <end position="1021"/>
    </location>
</feature>
<dbReference type="Pfam" id="PF00005">
    <property type="entry name" value="ABC_tran"/>
    <property type="match status" value="2"/>
</dbReference>
<dbReference type="CDD" id="cd03250">
    <property type="entry name" value="ABCC_MRP_domain1"/>
    <property type="match status" value="1"/>
</dbReference>
<feature type="domain" description="ABC transmembrane type-1" evidence="10">
    <location>
        <begin position="270"/>
        <end position="545"/>
    </location>
</feature>